<dbReference type="PROSITE" id="PS50110">
    <property type="entry name" value="RESPONSE_REGULATORY"/>
    <property type="match status" value="1"/>
</dbReference>
<evidence type="ECO:0000256" key="1">
    <source>
        <dbReference type="ARBA" id="ARBA00022553"/>
    </source>
</evidence>
<accession>A0A327NVJ7</accession>
<comment type="caution">
    <text evidence="9">The sequence shown here is derived from an EMBL/GenBank/DDBJ whole genome shotgun (WGS) entry which is preliminary data.</text>
</comment>
<dbReference type="GO" id="GO:0000156">
    <property type="term" value="F:phosphorelay response regulator activity"/>
    <property type="evidence" value="ECO:0007669"/>
    <property type="project" value="TreeGrafter"/>
</dbReference>
<dbReference type="PANTHER" id="PTHR48111:SF1">
    <property type="entry name" value="TWO-COMPONENT RESPONSE REGULATOR ORR33"/>
    <property type="match status" value="1"/>
</dbReference>
<feature type="modified residue" description="4-aspartylphosphate" evidence="6">
    <location>
        <position position="53"/>
    </location>
</feature>
<dbReference type="InterPro" id="IPR001789">
    <property type="entry name" value="Sig_transdc_resp-reg_receiver"/>
</dbReference>
<dbReference type="SMART" id="SM00850">
    <property type="entry name" value="LytTR"/>
    <property type="match status" value="1"/>
</dbReference>
<evidence type="ECO:0000313" key="9">
    <source>
        <dbReference type="EMBL" id="RAI78429.1"/>
    </source>
</evidence>
<evidence type="ECO:0000313" key="10">
    <source>
        <dbReference type="Proteomes" id="UP000249016"/>
    </source>
</evidence>
<feature type="domain" description="Response regulatory" evidence="7">
    <location>
        <begin position="4"/>
        <end position="120"/>
    </location>
</feature>
<dbReference type="InterPro" id="IPR039420">
    <property type="entry name" value="WalR-like"/>
</dbReference>
<dbReference type="SUPFAM" id="SSF52172">
    <property type="entry name" value="CheY-like"/>
    <property type="match status" value="1"/>
</dbReference>
<name>A0A327NVJ7_9BACT</name>
<keyword evidence="5" id="KW-0804">Transcription</keyword>
<evidence type="ECO:0000256" key="4">
    <source>
        <dbReference type="ARBA" id="ARBA00023125"/>
    </source>
</evidence>
<evidence type="ECO:0000256" key="6">
    <source>
        <dbReference type="PROSITE-ProRule" id="PRU00169"/>
    </source>
</evidence>
<protein>
    <submittedName>
        <fullName evidence="9">DNA-binding response regulator</fullName>
    </submittedName>
</protein>
<evidence type="ECO:0000259" key="8">
    <source>
        <dbReference type="PROSITE" id="PS50930"/>
    </source>
</evidence>
<dbReference type="PANTHER" id="PTHR48111">
    <property type="entry name" value="REGULATOR OF RPOS"/>
    <property type="match status" value="1"/>
</dbReference>
<dbReference type="Gene3D" id="3.40.50.2300">
    <property type="match status" value="1"/>
</dbReference>
<organism evidence="9 10">
    <name type="scientific">Spirosoma telluris</name>
    <dbReference type="NCBI Taxonomy" id="2183553"/>
    <lineage>
        <taxon>Bacteria</taxon>
        <taxon>Pseudomonadati</taxon>
        <taxon>Bacteroidota</taxon>
        <taxon>Cytophagia</taxon>
        <taxon>Cytophagales</taxon>
        <taxon>Cytophagaceae</taxon>
        <taxon>Spirosoma</taxon>
    </lineage>
</organism>
<keyword evidence="2" id="KW-0902">Two-component regulatory system</keyword>
<keyword evidence="10" id="KW-1185">Reference proteome</keyword>
<evidence type="ECO:0000256" key="5">
    <source>
        <dbReference type="ARBA" id="ARBA00023163"/>
    </source>
</evidence>
<dbReference type="Gene3D" id="2.40.50.1020">
    <property type="entry name" value="LytTr DNA-binding domain"/>
    <property type="match status" value="1"/>
</dbReference>
<proteinExistence type="predicted"/>
<dbReference type="SMART" id="SM00448">
    <property type="entry name" value="REC"/>
    <property type="match status" value="1"/>
</dbReference>
<dbReference type="Pfam" id="PF00072">
    <property type="entry name" value="Response_reg"/>
    <property type="match status" value="1"/>
</dbReference>
<dbReference type="GO" id="GO:0000976">
    <property type="term" value="F:transcription cis-regulatory region binding"/>
    <property type="evidence" value="ECO:0007669"/>
    <property type="project" value="TreeGrafter"/>
</dbReference>
<sequence length="247" mass="28729">MQIQILVIEDVVQIRENLAELLTLNGYEVRTAEDGEKGIIEAKQWQPDLILCDIMMANLDGYQVLETIRTSPDMAHIPFIFLTAKSNMEDLREGMGLGADDYLTKPFLISDLLNAIESRLKRSQQQRVGLVPSTTHLRTIRGRDEKGYMLLKTEECLYFFTQKRGYFVWHPLGIFQLDMSLDTLTTKLDNKQFFRVNRHVILHRKSVRKYAYWDKGKYCLFIDIGGEPQEVTLAKARFRSFKEWLAG</sequence>
<keyword evidence="4 9" id="KW-0238">DNA-binding</keyword>
<dbReference type="Pfam" id="PF04397">
    <property type="entry name" value="LytTR"/>
    <property type="match status" value="1"/>
</dbReference>
<reference evidence="9 10" key="1">
    <citation type="submission" date="2018-06" db="EMBL/GenBank/DDBJ databases">
        <title>Spirosoma sp. HMF3257 Genome sequencing and assembly.</title>
        <authorList>
            <person name="Kang H."/>
            <person name="Cha I."/>
            <person name="Kim H."/>
            <person name="Kang J."/>
            <person name="Joh K."/>
        </authorList>
    </citation>
    <scope>NUCLEOTIDE SEQUENCE [LARGE SCALE GENOMIC DNA]</scope>
    <source>
        <strain evidence="9 10">HMF3257</strain>
    </source>
</reference>
<evidence type="ECO:0000256" key="3">
    <source>
        <dbReference type="ARBA" id="ARBA00023015"/>
    </source>
</evidence>
<dbReference type="GO" id="GO:0032993">
    <property type="term" value="C:protein-DNA complex"/>
    <property type="evidence" value="ECO:0007669"/>
    <property type="project" value="TreeGrafter"/>
</dbReference>
<dbReference type="InterPro" id="IPR007492">
    <property type="entry name" value="LytTR_DNA-bd_dom"/>
</dbReference>
<dbReference type="CDD" id="cd17574">
    <property type="entry name" value="REC_OmpR"/>
    <property type="match status" value="1"/>
</dbReference>
<evidence type="ECO:0000259" key="7">
    <source>
        <dbReference type="PROSITE" id="PS50110"/>
    </source>
</evidence>
<gene>
    <name evidence="9" type="ORF">HMF3257_11840</name>
</gene>
<evidence type="ECO:0000256" key="2">
    <source>
        <dbReference type="ARBA" id="ARBA00023012"/>
    </source>
</evidence>
<feature type="domain" description="HTH LytTR-type" evidence="8">
    <location>
        <begin position="140"/>
        <end position="247"/>
    </location>
</feature>
<dbReference type="GO" id="GO:0006355">
    <property type="term" value="P:regulation of DNA-templated transcription"/>
    <property type="evidence" value="ECO:0007669"/>
    <property type="project" value="TreeGrafter"/>
</dbReference>
<dbReference type="AlphaFoldDB" id="A0A327NVJ7"/>
<keyword evidence="3" id="KW-0805">Transcription regulation</keyword>
<dbReference type="EMBL" id="QLII01000001">
    <property type="protein sequence ID" value="RAI78429.1"/>
    <property type="molecule type" value="Genomic_DNA"/>
</dbReference>
<dbReference type="InterPro" id="IPR011006">
    <property type="entry name" value="CheY-like_superfamily"/>
</dbReference>
<dbReference type="Proteomes" id="UP000249016">
    <property type="component" value="Unassembled WGS sequence"/>
</dbReference>
<keyword evidence="1 6" id="KW-0597">Phosphoprotein</keyword>
<dbReference type="PROSITE" id="PS50930">
    <property type="entry name" value="HTH_LYTTR"/>
    <property type="match status" value="1"/>
</dbReference>
<dbReference type="GO" id="GO:0005829">
    <property type="term" value="C:cytosol"/>
    <property type="evidence" value="ECO:0007669"/>
    <property type="project" value="TreeGrafter"/>
</dbReference>